<dbReference type="Pfam" id="PF12836">
    <property type="entry name" value="HHH_3"/>
    <property type="match status" value="1"/>
</dbReference>
<evidence type="ECO:0000313" key="2">
    <source>
        <dbReference type="EMBL" id="SFM46244.1"/>
    </source>
</evidence>
<dbReference type="STRING" id="39841.SAMN05660836_00349"/>
<dbReference type="SUPFAM" id="SSF81585">
    <property type="entry name" value="PsbU/PolX domain-like"/>
    <property type="match status" value="1"/>
</dbReference>
<feature type="transmembrane region" description="Helical" evidence="1">
    <location>
        <begin position="12"/>
        <end position="29"/>
    </location>
</feature>
<keyword evidence="3" id="KW-1185">Reference proteome</keyword>
<dbReference type="PANTHER" id="PTHR21180:SF32">
    <property type="entry name" value="ENDONUCLEASE_EXONUCLEASE_PHOSPHATASE FAMILY DOMAIN-CONTAINING PROTEIN 1"/>
    <property type="match status" value="1"/>
</dbReference>
<dbReference type="OrthoDB" id="5296317at2"/>
<sequence length="203" mass="23179">MKFYRPGKEAKIYMLLAFLAVLITCYSYMDKIRCTGSREPPCTFVELVIETEGKSRLMCLQSPTPTLKEILQAEIPSYDLTQCGPYLDLPMKTGDAVYLHNTSEEIKISLGTMQDRYRLALGLPVNINSAPFQVLRALPYITDEAAKQIIEMRKKQSFRVKKELTRIEGIGEKRLKEIEPFISCSPTPSPVEICRTRLRSESF</sequence>
<dbReference type="InterPro" id="IPR051675">
    <property type="entry name" value="Endo/Exo/Phosphatase_dom_1"/>
</dbReference>
<dbReference type="PANTHER" id="PTHR21180">
    <property type="entry name" value="ENDONUCLEASE/EXONUCLEASE/PHOSPHATASE FAMILY DOMAIN-CONTAINING PROTEIN 1"/>
    <property type="match status" value="1"/>
</dbReference>
<name>A0A1I4R1P9_9BACT</name>
<dbReference type="RefSeq" id="WP_093393016.1">
    <property type="nucleotide sequence ID" value="NZ_FOUU01000001.1"/>
</dbReference>
<evidence type="ECO:0000313" key="3">
    <source>
        <dbReference type="Proteomes" id="UP000199611"/>
    </source>
</evidence>
<evidence type="ECO:0000256" key="1">
    <source>
        <dbReference type="SAM" id="Phobius"/>
    </source>
</evidence>
<accession>A0A1I4R1P9</accession>
<gene>
    <name evidence="2" type="ORF">SAMN05660836_00349</name>
</gene>
<dbReference type="AlphaFoldDB" id="A0A1I4R1P9"/>
<dbReference type="Proteomes" id="UP000199611">
    <property type="component" value="Unassembled WGS sequence"/>
</dbReference>
<dbReference type="Gene3D" id="1.10.150.320">
    <property type="entry name" value="Photosystem II 12 kDa extrinsic protein"/>
    <property type="match status" value="1"/>
</dbReference>
<dbReference type="EMBL" id="FOUU01000001">
    <property type="protein sequence ID" value="SFM46244.1"/>
    <property type="molecule type" value="Genomic_DNA"/>
</dbReference>
<reference evidence="2 3" key="1">
    <citation type="submission" date="2016-10" db="EMBL/GenBank/DDBJ databases">
        <authorList>
            <person name="de Groot N.N."/>
        </authorList>
    </citation>
    <scope>NUCLEOTIDE SEQUENCE [LARGE SCALE GENOMIC DNA]</scope>
    <source>
        <strain evidence="2 3">DSM 9990</strain>
    </source>
</reference>
<protein>
    <submittedName>
        <fullName evidence="2">Helix-hairpin-helix motif-containing protein</fullName>
    </submittedName>
</protein>
<organism evidence="2 3">
    <name type="scientific">Thermodesulforhabdus norvegica</name>
    <dbReference type="NCBI Taxonomy" id="39841"/>
    <lineage>
        <taxon>Bacteria</taxon>
        <taxon>Pseudomonadati</taxon>
        <taxon>Thermodesulfobacteriota</taxon>
        <taxon>Syntrophobacteria</taxon>
        <taxon>Syntrophobacterales</taxon>
        <taxon>Thermodesulforhabdaceae</taxon>
        <taxon>Thermodesulforhabdus</taxon>
    </lineage>
</organism>
<keyword evidence="1" id="KW-0472">Membrane</keyword>
<keyword evidence="1" id="KW-0812">Transmembrane</keyword>
<proteinExistence type="predicted"/>
<keyword evidence="1" id="KW-1133">Transmembrane helix</keyword>